<dbReference type="Proteomes" id="UP001432322">
    <property type="component" value="Unassembled WGS sequence"/>
</dbReference>
<feature type="non-terminal residue" evidence="3">
    <location>
        <position position="1"/>
    </location>
</feature>
<dbReference type="EMBL" id="BTSY01000003">
    <property type="protein sequence ID" value="GMT20504.1"/>
    <property type="molecule type" value="Genomic_DNA"/>
</dbReference>
<reference evidence="3" key="1">
    <citation type="submission" date="2023-10" db="EMBL/GenBank/DDBJ databases">
        <title>Genome assembly of Pristionchus species.</title>
        <authorList>
            <person name="Yoshida K."/>
            <person name="Sommer R.J."/>
        </authorList>
    </citation>
    <scope>NUCLEOTIDE SEQUENCE</scope>
    <source>
        <strain evidence="3">RS5133</strain>
    </source>
</reference>
<evidence type="ECO:0000313" key="2">
    <source>
        <dbReference type="EMBL" id="GMT20502.1"/>
    </source>
</evidence>
<sequence length="284" mass="32465">AVVVDFSLKPMDKESVPEGLLGEEELAQRGVGVVPKGRRLRAGVDSSIETNYVTEHVPEKCGECDSPMWIKMQKNREQTLVCRCKIPTKKILTQHEAAAQVMNNLTGDLSQQEEYRLCRNCKKKVDKASISSKTFRIETQCHKCNLIFRFDRRQENKYINMDGSGEFLFKRIPGLSKIVSPNLQVMQILTSVVPELEFLSSSIAHYFGYADVSEQLSRKGKDFQFKVGLQGQRRVLAHKSPYKPVKNAEGQKREKDAKQQLEKKKCTRCNPWRYNTAQEMLTSS</sequence>
<comment type="caution">
    <text evidence="3">The sequence shown here is derived from an EMBL/GenBank/DDBJ whole genome shotgun (WGS) entry which is preliminary data.</text>
</comment>
<gene>
    <name evidence="2" type="ORF">PFISCL1PPCAC_11799</name>
    <name evidence="3" type="ORF">PFISCL1PPCAC_11801</name>
</gene>
<evidence type="ECO:0000313" key="4">
    <source>
        <dbReference type="Proteomes" id="UP001432322"/>
    </source>
</evidence>
<feature type="region of interest" description="Disordered" evidence="1">
    <location>
        <begin position="241"/>
        <end position="263"/>
    </location>
</feature>
<proteinExistence type="predicted"/>
<organism evidence="3 4">
    <name type="scientific">Pristionchus fissidentatus</name>
    <dbReference type="NCBI Taxonomy" id="1538716"/>
    <lineage>
        <taxon>Eukaryota</taxon>
        <taxon>Metazoa</taxon>
        <taxon>Ecdysozoa</taxon>
        <taxon>Nematoda</taxon>
        <taxon>Chromadorea</taxon>
        <taxon>Rhabditida</taxon>
        <taxon>Rhabditina</taxon>
        <taxon>Diplogasteromorpha</taxon>
        <taxon>Diplogasteroidea</taxon>
        <taxon>Neodiplogasteridae</taxon>
        <taxon>Pristionchus</taxon>
    </lineage>
</organism>
<evidence type="ECO:0000256" key="1">
    <source>
        <dbReference type="SAM" id="MobiDB-lite"/>
    </source>
</evidence>
<dbReference type="EMBL" id="BTSY01000003">
    <property type="protein sequence ID" value="GMT20502.1"/>
    <property type="molecule type" value="Genomic_DNA"/>
</dbReference>
<name>A0AAV5VQ72_9BILA</name>
<feature type="compositionally biased region" description="Basic and acidic residues" evidence="1">
    <location>
        <begin position="249"/>
        <end position="263"/>
    </location>
</feature>
<protein>
    <submittedName>
        <fullName evidence="3">Uncharacterized protein</fullName>
    </submittedName>
</protein>
<keyword evidence="4" id="KW-1185">Reference proteome</keyword>
<dbReference type="AlphaFoldDB" id="A0AAV5VQ72"/>
<accession>A0AAV5VQ72</accession>
<evidence type="ECO:0000313" key="3">
    <source>
        <dbReference type="EMBL" id="GMT20504.1"/>
    </source>
</evidence>